<sequence>MFSDCQANGDCFCRRCRYQIEYILNRQFAFSNVAKIVFSAPRFCKKNGAEQRWVEYVQIDMDRQIRNLFFRYPLQDFICTAFNLFQVLAS</sequence>
<dbReference type="AlphaFoldDB" id="A0A3S4GU71"/>
<dbReference type="Proteomes" id="UP000282433">
    <property type="component" value="Chromosome"/>
</dbReference>
<evidence type="ECO:0000313" key="1">
    <source>
        <dbReference type="EMBL" id="VEB07298.1"/>
    </source>
</evidence>
<organism evidence="1 2">
    <name type="scientific">Klebsiella pneumoniae</name>
    <dbReference type="NCBI Taxonomy" id="573"/>
    <lineage>
        <taxon>Bacteria</taxon>
        <taxon>Pseudomonadati</taxon>
        <taxon>Pseudomonadota</taxon>
        <taxon>Gammaproteobacteria</taxon>
        <taxon>Enterobacterales</taxon>
        <taxon>Enterobacteriaceae</taxon>
        <taxon>Klebsiella/Raoultella group</taxon>
        <taxon>Klebsiella</taxon>
        <taxon>Klebsiella pneumoniae complex</taxon>
    </lineage>
</organism>
<name>A0A3S4GU71_KLEPN</name>
<gene>
    <name evidence="1" type="ORF">NCTC13635_06675</name>
</gene>
<dbReference type="EMBL" id="LR134162">
    <property type="protein sequence ID" value="VEB07298.1"/>
    <property type="molecule type" value="Genomic_DNA"/>
</dbReference>
<protein>
    <submittedName>
        <fullName evidence="1">Uncharacterized protein</fullName>
    </submittedName>
</protein>
<proteinExistence type="predicted"/>
<accession>A0A3S4GU71</accession>
<evidence type="ECO:0000313" key="2">
    <source>
        <dbReference type="Proteomes" id="UP000282433"/>
    </source>
</evidence>
<reference evidence="1 2" key="1">
    <citation type="submission" date="2018-12" db="EMBL/GenBank/DDBJ databases">
        <authorList>
            <consortium name="Pathogen Informatics"/>
        </authorList>
    </citation>
    <scope>NUCLEOTIDE SEQUENCE [LARGE SCALE GENOMIC DNA]</scope>
    <source>
        <strain evidence="1 2">NCTC13635</strain>
    </source>
</reference>